<evidence type="ECO:0000256" key="2">
    <source>
        <dbReference type="ARBA" id="ARBA00022679"/>
    </source>
</evidence>
<dbReference type="SUPFAM" id="SSF103473">
    <property type="entry name" value="MFS general substrate transporter"/>
    <property type="match status" value="1"/>
</dbReference>
<feature type="transmembrane region" description="Helical" evidence="5">
    <location>
        <begin position="40"/>
        <end position="60"/>
    </location>
</feature>
<dbReference type="KEGG" id="ttr:Tter_0266"/>
<feature type="transmembrane region" description="Helical" evidence="5">
    <location>
        <begin position="229"/>
        <end position="251"/>
    </location>
</feature>
<keyword evidence="5" id="KW-0472">Membrane</keyword>
<dbReference type="RefSeq" id="WP_012874223.1">
    <property type="nucleotide sequence ID" value="NC_013525.1"/>
</dbReference>
<keyword evidence="2 4" id="KW-0808">Transferase</keyword>
<comment type="similarity">
    <text evidence="1">Belongs to the spermidine/spermine synthase family.</text>
</comment>
<dbReference type="Pfam" id="PF01564">
    <property type="entry name" value="Spermine_synth"/>
    <property type="match status" value="1"/>
</dbReference>
<name>D1CE32_THET1</name>
<keyword evidence="8" id="KW-1185">Reference proteome</keyword>
<feature type="transmembrane region" description="Helical" evidence="5">
    <location>
        <begin position="409"/>
        <end position="428"/>
    </location>
</feature>
<sequence>MRIKVRGIILIMFFMSGVTSLIYEVSWFRQLSLTLGVSAYSAAAVVSAFMGGLALGGWLGSKIIKRVDAIKFYACLQLLIACCAFLTPVVFKFMPSIYTSLYNEYNPDFYLFNLLRFGLACMVLLWPTTLIGMTFPAVSQAYTIYNQRGKDLGSLYSVNAIGSVLGALLSGLVLIRLLGTRDTILISGIIDLMLAALAFAISSRIVKQNKDLRTLQANPQNIDLYPKRLVNIAFWGFALSGFVSLGYEVVWFRILSNFTLNSVYSFTVLLSIFILGLSIGSFLASRLVDSAKSPISAFAIIQLGIGVSAVLSLYVFHRLPTILLRIGLPSSALQEITIEVIAAALTIFVPTVLIGATFPLAARIYTNSNVYKIGNPAGKLYGANTVFSMIGSLVAGFLLIPTMGLQKSVLMLALVNILIGIAALLQISDPPKIEAYALLGTAAIGALLLPQGVFLGFREGTNPYLVYYKEGVDANVSVFIVPNPPLKISFVNGRNEVPTDRYSMRAFYLMGHLPALLKPDAKSALVLSFGNGIATGALSRHKIQHIDAVEIVAQQVEAARFYQPENRNVLSYPGLNITIEDARNYLLRSDKKYDIITADATHPTNSSSWAMFTQEFYKLARSHLSPDGVMVQWLPIHDISKEDYISIIKTFQSVFPHTTLWYVGSTHTLLVATPHKLSTQEVLALDSLIDKRGIRDDLIDSRTLVSNYLMNEDQVRKYSSSGSIVTDDKAFFLPAMDDGVILQSFQLAK</sequence>
<dbReference type="SUPFAM" id="SSF53335">
    <property type="entry name" value="S-adenosyl-L-methionine-dependent methyltransferases"/>
    <property type="match status" value="1"/>
</dbReference>
<dbReference type="eggNOG" id="COG4262">
    <property type="taxonomic scope" value="Bacteria"/>
</dbReference>
<dbReference type="AlphaFoldDB" id="D1CE32"/>
<dbReference type="HOGENOM" id="CLU_010122_1_0_0"/>
<dbReference type="STRING" id="525904.Tter_0266"/>
<dbReference type="GO" id="GO:0004766">
    <property type="term" value="F:spermidine synthase activity"/>
    <property type="evidence" value="ECO:0007669"/>
    <property type="project" value="TreeGrafter"/>
</dbReference>
<organism evidence="7 8">
    <name type="scientific">Thermobaculum terrenum (strain ATCC BAA-798 / CCMEE 7001 / YNP1)</name>
    <dbReference type="NCBI Taxonomy" id="525904"/>
    <lineage>
        <taxon>Bacteria</taxon>
        <taxon>Bacillati</taxon>
        <taxon>Chloroflexota</taxon>
        <taxon>Chloroflexia</taxon>
        <taxon>Candidatus Thermobaculales</taxon>
        <taxon>Candidatus Thermobaculaceae</taxon>
        <taxon>Thermobaculum</taxon>
    </lineage>
</organism>
<accession>D1CE32</accession>
<reference evidence="8" key="1">
    <citation type="journal article" date="2010" name="Stand. Genomic Sci.">
        <title>Complete genome sequence of 'Thermobaculum terrenum' type strain (YNP1).</title>
        <authorList>
            <person name="Kiss H."/>
            <person name="Cleland D."/>
            <person name="Lapidus A."/>
            <person name="Lucas S."/>
            <person name="Glavina Del Rio T."/>
            <person name="Nolan M."/>
            <person name="Tice H."/>
            <person name="Han C."/>
            <person name="Goodwin L."/>
            <person name="Pitluck S."/>
            <person name="Liolios K."/>
            <person name="Ivanova N."/>
            <person name="Mavromatis K."/>
            <person name="Ovchinnikova G."/>
            <person name="Pati A."/>
            <person name="Chen A."/>
            <person name="Palaniappan K."/>
            <person name="Land M."/>
            <person name="Hauser L."/>
            <person name="Chang Y."/>
            <person name="Jeffries C."/>
            <person name="Lu M."/>
            <person name="Brettin T."/>
            <person name="Detter J."/>
            <person name="Goker M."/>
            <person name="Tindall B."/>
            <person name="Beck B."/>
            <person name="McDermott T."/>
            <person name="Woyke T."/>
            <person name="Bristow J."/>
            <person name="Eisen J."/>
            <person name="Markowitz V."/>
            <person name="Hugenholtz P."/>
            <person name="Kyrpides N."/>
            <person name="Klenk H."/>
            <person name="Cheng J."/>
        </authorList>
    </citation>
    <scope>NUCLEOTIDE SEQUENCE [LARGE SCALE GENOMIC DNA]</scope>
    <source>
        <strain evidence="8">ATCC BAA-798 / YNP1</strain>
    </source>
</reference>
<evidence type="ECO:0000313" key="8">
    <source>
        <dbReference type="Proteomes" id="UP000000323"/>
    </source>
</evidence>
<evidence type="ECO:0000259" key="6">
    <source>
        <dbReference type="PROSITE" id="PS51006"/>
    </source>
</evidence>
<proteinExistence type="inferred from homology"/>
<keyword evidence="5" id="KW-1133">Transmembrane helix</keyword>
<dbReference type="GO" id="GO:0005829">
    <property type="term" value="C:cytosol"/>
    <property type="evidence" value="ECO:0007669"/>
    <property type="project" value="TreeGrafter"/>
</dbReference>
<feature type="transmembrane region" description="Helical" evidence="5">
    <location>
        <begin position="114"/>
        <end position="135"/>
    </location>
</feature>
<evidence type="ECO:0000256" key="5">
    <source>
        <dbReference type="SAM" id="Phobius"/>
    </source>
</evidence>
<dbReference type="PANTHER" id="PTHR11558:SF11">
    <property type="entry name" value="SPERMIDINE SYNTHASE"/>
    <property type="match status" value="1"/>
</dbReference>
<dbReference type="Gene3D" id="3.40.50.150">
    <property type="entry name" value="Vaccinia Virus protein VP39"/>
    <property type="match status" value="1"/>
</dbReference>
<feature type="transmembrane region" description="Helical" evidence="5">
    <location>
        <begin position="72"/>
        <end position="94"/>
    </location>
</feature>
<feature type="transmembrane region" description="Helical" evidence="5">
    <location>
        <begin position="7"/>
        <end position="28"/>
    </location>
</feature>
<dbReference type="Proteomes" id="UP000000323">
    <property type="component" value="Chromosome 1"/>
</dbReference>
<feature type="transmembrane region" description="Helical" evidence="5">
    <location>
        <begin position="156"/>
        <end position="178"/>
    </location>
</feature>
<evidence type="ECO:0000256" key="3">
    <source>
        <dbReference type="ARBA" id="ARBA00023115"/>
    </source>
</evidence>
<dbReference type="InterPro" id="IPR029063">
    <property type="entry name" value="SAM-dependent_MTases_sf"/>
</dbReference>
<feature type="transmembrane region" description="Helical" evidence="5">
    <location>
        <begin position="336"/>
        <end position="360"/>
    </location>
</feature>
<dbReference type="PROSITE" id="PS51006">
    <property type="entry name" value="PABS_2"/>
    <property type="match status" value="1"/>
</dbReference>
<dbReference type="CDD" id="cd02440">
    <property type="entry name" value="AdoMet_MTases"/>
    <property type="match status" value="1"/>
</dbReference>
<dbReference type="InterPro" id="IPR001045">
    <property type="entry name" value="Spermi_synthase"/>
</dbReference>
<evidence type="ECO:0000256" key="4">
    <source>
        <dbReference type="PROSITE-ProRule" id="PRU00354"/>
    </source>
</evidence>
<dbReference type="OrthoDB" id="5516475at2"/>
<feature type="domain" description="PABS" evidence="6">
    <location>
        <begin position="512"/>
        <end position="688"/>
    </location>
</feature>
<protein>
    <submittedName>
        <fullName evidence="7">Spermine synthase</fullName>
    </submittedName>
</protein>
<keyword evidence="3 4" id="KW-0620">Polyamine biosynthesis</keyword>
<feature type="active site" description="Proton acceptor" evidence="4">
    <location>
        <position position="599"/>
    </location>
</feature>
<dbReference type="CDD" id="cd06174">
    <property type="entry name" value="MFS"/>
    <property type="match status" value="1"/>
</dbReference>
<feature type="transmembrane region" description="Helical" evidence="5">
    <location>
        <begin position="184"/>
        <end position="206"/>
    </location>
</feature>
<feature type="transmembrane region" description="Helical" evidence="5">
    <location>
        <begin position="263"/>
        <end position="283"/>
    </location>
</feature>
<evidence type="ECO:0000313" key="7">
    <source>
        <dbReference type="EMBL" id="ACZ41188.1"/>
    </source>
</evidence>
<dbReference type="InterPro" id="IPR030374">
    <property type="entry name" value="PABS"/>
</dbReference>
<dbReference type="NCBIfam" id="NF037959">
    <property type="entry name" value="MFS_SpdSyn"/>
    <property type="match status" value="3"/>
</dbReference>
<keyword evidence="5" id="KW-0812">Transmembrane</keyword>
<dbReference type="GO" id="GO:0008295">
    <property type="term" value="P:spermidine biosynthetic process"/>
    <property type="evidence" value="ECO:0007669"/>
    <property type="project" value="TreeGrafter"/>
</dbReference>
<feature type="transmembrane region" description="Helical" evidence="5">
    <location>
        <begin position="435"/>
        <end position="457"/>
    </location>
</feature>
<feature type="transmembrane region" description="Helical" evidence="5">
    <location>
        <begin position="295"/>
        <end position="316"/>
    </location>
</feature>
<feature type="transmembrane region" description="Helical" evidence="5">
    <location>
        <begin position="381"/>
        <end position="403"/>
    </location>
</feature>
<dbReference type="InterPro" id="IPR036259">
    <property type="entry name" value="MFS_trans_sf"/>
</dbReference>
<evidence type="ECO:0000256" key="1">
    <source>
        <dbReference type="ARBA" id="ARBA00007867"/>
    </source>
</evidence>
<dbReference type="EMBL" id="CP001825">
    <property type="protein sequence ID" value="ACZ41188.1"/>
    <property type="molecule type" value="Genomic_DNA"/>
</dbReference>
<dbReference type="PANTHER" id="PTHR11558">
    <property type="entry name" value="SPERMIDINE/SPERMINE SYNTHASE"/>
    <property type="match status" value="1"/>
</dbReference>
<dbReference type="Gene3D" id="1.20.1250.20">
    <property type="entry name" value="MFS general substrate transporter like domains"/>
    <property type="match status" value="1"/>
</dbReference>
<gene>
    <name evidence="7" type="ordered locus">Tter_0266</name>
</gene>